<dbReference type="EMBL" id="AP017372">
    <property type="protein sequence ID" value="BBE11008.1"/>
    <property type="molecule type" value="Genomic_DNA"/>
</dbReference>
<keyword evidence="2" id="KW-1185">Reference proteome</keyword>
<evidence type="ECO:0000313" key="1">
    <source>
        <dbReference type="EMBL" id="BBE11008.1"/>
    </source>
</evidence>
<protein>
    <submittedName>
        <fullName evidence="1">Uncharacterized protein</fullName>
    </submittedName>
</protein>
<proteinExistence type="predicted"/>
<reference evidence="1" key="1">
    <citation type="submission" date="2016-02" db="EMBL/GenBank/DDBJ databases">
        <title>Halorhodospira halochloris DSM-1059 complete genome, version 2.</title>
        <authorList>
            <person name="Tsukatani Y."/>
        </authorList>
    </citation>
    <scope>NUCLEOTIDE SEQUENCE</scope>
    <source>
        <strain evidence="1">DSM 1059</strain>
    </source>
</reference>
<dbReference type="KEGG" id="hhk:HH1059_06700"/>
<organism evidence="1 2">
    <name type="scientific">Halorhodospira halochloris</name>
    <name type="common">Ectothiorhodospira halochloris</name>
    <dbReference type="NCBI Taxonomy" id="1052"/>
    <lineage>
        <taxon>Bacteria</taxon>
        <taxon>Pseudomonadati</taxon>
        <taxon>Pseudomonadota</taxon>
        <taxon>Gammaproteobacteria</taxon>
        <taxon>Chromatiales</taxon>
        <taxon>Ectothiorhodospiraceae</taxon>
        <taxon>Halorhodospira</taxon>
    </lineage>
</organism>
<name>A0A2Z6EZG1_HALHR</name>
<sequence length="73" mass="7944">MNAADDCDVVTALGKDDLEDLFLEEDGSAPDYLSNFSIGNSSFNEASARFTVTWFDSTGDPETGTRTCYIGYN</sequence>
<dbReference type="Proteomes" id="UP000218890">
    <property type="component" value="Chromosome"/>
</dbReference>
<dbReference type="AlphaFoldDB" id="A0A2Z6EZG1"/>
<evidence type="ECO:0000313" key="2">
    <source>
        <dbReference type="Proteomes" id="UP000218890"/>
    </source>
</evidence>
<accession>A0A2Z6EZG1</accession>
<gene>
    <name evidence="1" type="ORF">HH1059_06700</name>
</gene>